<accession>A0A4Y1RD43</accession>
<evidence type="ECO:0000313" key="2">
    <source>
        <dbReference type="EMBL" id="BBH02149.1"/>
    </source>
</evidence>
<proteinExistence type="predicted"/>
<name>A0A4Y1RD43_PRUDU</name>
<evidence type="ECO:0000256" key="1">
    <source>
        <dbReference type="SAM" id="MobiDB-lite"/>
    </source>
</evidence>
<gene>
    <name evidence="2" type="ORF">Prudu_012633</name>
</gene>
<reference evidence="2" key="1">
    <citation type="journal article" date="2019" name="Science">
        <title>Mutation of a bHLH transcription factor allowed almond domestication.</title>
        <authorList>
            <person name="Sanchez-Perez R."/>
            <person name="Pavan S."/>
            <person name="Mazzeo R."/>
            <person name="Moldovan C."/>
            <person name="Aiese Cigliano R."/>
            <person name="Del Cueto J."/>
            <person name="Ricciardi F."/>
            <person name="Lotti C."/>
            <person name="Ricciardi L."/>
            <person name="Dicenta F."/>
            <person name="Lopez-Marques R.L."/>
            <person name="Lindberg Moller B."/>
        </authorList>
    </citation>
    <scope>NUCLEOTIDE SEQUENCE</scope>
</reference>
<sequence length="81" mass="9361">MTGTKPAYQLPKRKNRGKPPVHYDADLNAKRKYPINNYSRVHFVKQLADIPVPNSVTEALEDPKWKEPMNKEMRAIQKNGT</sequence>
<organism evidence="2">
    <name type="scientific">Prunus dulcis</name>
    <name type="common">Almond</name>
    <name type="synonym">Amygdalus dulcis</name>
    <dbReference type="NCBI Taxonomy" id="3755"/>
    <lineage>
        <taxon>Eukaryota</taxon>
        <taxon>Viridiplantae</taxon>
        <taxon>Streptophyta</taxon>
        <taxon>Embryophyta</taxon>
        <taxon>Tracheophyta</taxon>
        <taxon>Spermatophyta</taxon>
        <taxon>Magnoliopsida</taxon>
        <taxon>eudicotyledons</taxon>
        <taxon>Gunneridae</taxon>
        <taxon>Pentapetalae</taxon>
        <taxon>rosids</taxon>
        <taxon>fabids</taxon>
        <taxon>Rosales</taxon>
        <taxon>Rosaceae</taxon>
        <taxon>Amygdaloideae</taxon>
        <taxon>Amygdaleae</taxon>
        <taxon>Prunus</taxon>
    </lineage>
</organism>
<dbReference type="EMBL" id="AP019300">
    <property type="protein sequence ID" value="BBH02149.1"/>
    <property type="molecule type" value="Genomic_DNA"/>
</dbReference>
<dbReference type="AlphaFoldDB" id="A0A4Y1RD43"/>
<protein>
    <submittedName>
        <fullName evidence="2">D-isomer specific 2-hydroxyacid dehydrogenase family protein</fullName>
    </submittedName>
</protein>
<feature type="region of interest" description="Disordered" evidence="1">
    <location>
        <begin position="1"/>
        <end position="24"/>
    </location>
</feature>